<feature type="region of interest" description="Disordered" evidence="1">
    <location>
        <begin position="181"/>
        <end position="243"/>
    </location>
</feature>
<feature type="compositionally biased region" description="Low complexity" evidence="1">
    <location>
        <begin position="195"/>
        <end position="221"/>
    </location>
</feature>
<evidence type="ECO:0000256" key="1">
    <source>
        <dbReference type="SAM" id="MobiDB-lite"/>
    </source>
</evidence>
<feature type="compositionally biased region" description="Basic and acidic residues" evidence="1">
    <location>
        <begin position="222"/>
        <end position="236"/>
    </location>
</feature>
<feature type="compositionally biased region" description="Polar residues" evidence="1">
    <location>
        <begin position="181"/>
        <end position="193"/>
    </location>
</feature>
<name>A0A813D809_POLGL</name>
<feature type="compositionally biased region" description="Polar residues" evidence="1">
    <location>
        <begin position="34"/>
        <end position="44"/>
    </location>
</feature>
<evidence type="ECO:0000313" key="3">
    <source>
        <dbReference type="Proteomes" id="UP000654075"/>
    </source>
</evidence>
<reference evidence="2" key="1">
    <citation type="submission" date="2021-02" db="EMBL/GenBank/DDBJ databases">
        <authorList>
            <person name="Dougan E. K."/>
            <person name="Rhodes N."/>
            <person name="Thang M."/>
            <person name="Chan C."/>
        </authorList>
    </citation>
    <scope>NUCLEOTIDE SEQUENCE</scope>
</reference>
<evidence type="ECO:0000313" key="2">
    <source>
        <dbReference type="EMBL" id="CAE8581787.1"/>
    </source>
</evidence>
<proteinExistence type="predicted"/>
<protein>
    <submittedName>
        <fullName evidence="2">Uncharacterized protein</fullName>
    </submittedName>
</protein>
<keyword evidence="3" id="KW-1185">Reference proteome</keyword>
<dbReference type="EMBL" id="CAJNNV010000202">
    <property type="protein sequence ID" value="CAE8581787.1"/>
    <property type="molecule type" value="Genomic_DNA"/>
</dbReference>
<comment type="caution">
    <text evidence="2">The sequence shown here is derived from an EMBL/GenBank/DDBJ whole genome shotgun (WGS) entry which is preliminary data.</text>
</comment>
<gene>
    <name evidence="2" type="ORF">PGLA1383_LOCUS799</name>
</gene>
<feature type="region of interest" description="Disordered" evidence="1">
    <location>
        <begin position="100"/>
        <end position="119"/>
    </location>
</feature>
<sequence>MTSRGSGWAERPTAAYYAHGDRWSAPTSALPWTSSCGWKGSPTSSDERWGSASSGGRSWYAPDRPWDSWARSSQGSGRSGWGDTQWGSFAADSWARSADSWTGVAARPQGSQSGQDERELARQLRILRASRSETRLAAMVSPDSLLVKGSAVRRATGMLSQEHRYRDQLILDALFSLQVSRTGSRGSARTPSSRPAPWALAAPAEQAPPAAETAAATATVARDGRKDAPKEARTRSVEAFPDV</sequence>
<dbReference type="AlphaFoldDB" id="A0A813D809"/>
<dbReference type="Proteomes" id="UP000654075">
    <property type="component" value="Unassembled WGS sequence"/>
</dbReference>
<feature type="region of interest" description="Disordered" evidence="1">
    <location>
        <begin position="34"/>
        <end position="63"/>
    </location>
</feature>
<organism evidence="2 3">
    <name type="scientific">Polarella glacialis</name>
    <name type="common">Dinoflagellate</name>
    <dbReference type="NCBI Taxonomy" id="89957"/>
    <lineage>
        <taxon>Eukaryota</taxon>
        <taxon>Sar</taxon>
        <taxon>Alveolata</taxon>
        <taxon>Dinophyceae</taxon>
        <taxon>Suessiales</taxon>
        <taxon>Suessiaceae</taxon>
        <taxon>Polarella</taxon>
    </lineage>
</organism>
<feature type="compositionally biased region" description="Low complexity" evidence="1">
    <location>
        <begin position="50"/>
        <end position="59"/>
    </location>
</feature>
<accession>A0A813D809</accession>